<keyword evidence="3" id="KW-0812">Transmembrane</keyword>
<feature type="domain" description="Malectin" evidence="10">
    <location>
        <begin position="116"/>
        <end position="257"/>
    </location>
</feature>
<reference evidence="11 12" key="1">
    <citation type="submission" date="2020-04" db="EMBL/GenBank/DDBJ databases">
        <authorList>
            <person name="Liu S."/>
        </authorList>
    </citation>
    <scope>NUCLEOTIDE SEQUENCE [LARGE SCALE GENOMIC DNA]</scope>
    <source>
        <strain evidence="11 12">CGMCC 1.15091</strain>
    </source>
</reference>
<accession>A0ABX1JTZ8</accession>
<evidence type="ECO:0000256" key="4">
    <source>
        <dbReference type="ARBA" id="ARBA00022729"/>
    </source>
</evidence>
<dbReference type="InterPro" id="IPR039155">
    <property type="entry name" value="MLEC"/>
</dbReference>
<feature type="domain" description="Malectin" evidence="10">
    <location>
        <begin position="4"/>
        <end position="92"/>
    </location>
</feature>
<keyword evidence="4" id="KW-0732">Signal</keyword>
<dbReference type="EMBL" id="JAAZSR010000734">
    <property type="protein sequence ID" value="NKX52782.1"/>
    <property type="molecule type" value="Genomic_DNA"/>
</dbReference>
<evidence type="ECO:0000256" key="5">
    <source>
        <dbReference type="ARBA" id="ARBA00022824"/>
    </source>
</evidence>
<protein>
    <recommendedName>
        <fullName evidence="10">Malectin domain-containing protein</fullName>
    </recommendedName>
</protein>
<dbReference type="Gene3D" id="2.60.120.430">
    <property type="entry name" value="Galactose-binding lectin"/>
    <property type="match status" value="2"/>
</dbReference>
<feature type="non-terminal residue" evidence="11">
    <location>
        <position position="263"/>
    </location>
</feature>
<evidence type="ECO:0000256" key="3">
    <source>
        <dbReference type="ARBA" id="ARBA00022692"/>
    </source>
</evidence>
<keyword evidence="7" id="KW-0472">Membrane</keyword>
<keyword evidence="8" id="KW-0325">Glycoprotein</keyword>
<comment type="caution">
    <text evidence="11">The sequence shown here is derived from an EMBL/GenBank/DDBJ whole genome shotgun (WGS) entry which is preliminary data.</text>
</comment>
<dbReference type="PANTHER" id="PTHR13460">
    <property type="match status" value="1"/>
</dbReference>
<evidence type="ECO:0000256" key="7">
    <source>
        <dbReference type="ARBA" id="ARBA00023136"/>
    </source>
</evidence>
<proteinExistence type="inferred from homology"/>
<keyword evidence="9" id="KW-0119">Carbohydrate metabolism</keyword>
<evidence type="ECO:0000256" key="9">
    <source>
        <dbReference type="ARBA" id="ARBA00023277"/>
    </source>
</evidence>
<evidence type="ECO:0000256" key="1">
    <source>
        <dbReference type="ARBA" id="ARBA00004115"/>
    </source>
</evidence>
<evidence type="ECO:0000256" key="2">
    <source>
        <dbReference type="ARBA" id="ARBA00009141"/>
    </source>
</evidence>
<dbReference type="InterPro" id="IPR021720">
    <property type="entry name" value="Malectin_dom"/>
</dbReference>
<evidence type="ECO:0000259" key="10">
    <source>
        <dbReference type="Pfam" id="PF11721"/>
    </source>
</evidence>
<comment type="subcellular location">
    <subcellularLocation>
        <location evidence="1">Endoplasmic reticulum membrane</location>
        <topology evidence="1">Single-pass type I membrane protein</topology>
    </subcellularLocation>
</comment>
<name>A0ABX1JTZ8_9MICC</name>
<dbReference type="Proteomes" id="UP000523795">
    <property type="component" value="Unassembled WGS sequence"/>
</dbReference>
<sequence>RSGAAFGYDIPLASGEYSVRLHFAEIWHGTQSWAPGGEGKRAFGVNLEGGTPEIESLDLGAAAGTATAHTVALPVTVSDGNLDIDLFSIIDEATIAGIEVLPAGTETPPEEQAETVRVNAGAGAVTAGGLDWQADGFFTGGKTFTNSALTQIAGTEADEVYRSERSGSSFGYRLPLAPGEYTVRLHFAEIWHGTQSWAPGGAGRRVFDVNLEGGAVELDGLDLGAAAGTASAYVATEVVAVTDGSLDIDFTAIVDQATVSAIE</sequence>
<evidence type="ECO:0000256" key="8">
    <source>
        <dbReference type="ARBA" id="ARBA00023180"/>
    </source>
</evidence>
<keyword evidence="12" id="KW-1185">Reference proteome</keyword>
<dbReference type="PANTHER" id="PTHR13460:SF0">
    <property type="entry name" value="MALECTIN"/>
    <property type="match status" value="1"/>
</dbReference>
<evidence type="ECO:0000313" key="11">
    <source>
        <dbReference type="EMBL" id="NKX52782.1"/>
    </source>
</evidence>
<gene>
    <name evidence="11" type="ORF">HER39_19835</name>
</gene>
<dbReference type="SUPFAM" id="SSF49785">
    <property type="entry name" value="Galactose-binding domain-like"/>
    <property type="match status" value="2"/>
</dbReference>
<organism evidence="11 12">
    <name type="scientific">Arthrobacter deserti</name>
    <dbReference type="NCBI Taxonomy" id="1742687"/>
    <lineage>
        <taxon>Bacteria</taxon>
        <taxon>Bacillati</taxon>
        <taxon>Actinomycetota</taxon>
        <taxon>Actinomycetes</taxon>
        <taxon>Micrococcales</taxon>
        <taxon>Micrococcaceae</taxon>
        <taxon>Arthrobacter</taxon>
    </lineage>
</organism>
<dbReference type="Pfam" id="PF11721">
    <property type="entry name" value="Malectin"/>
    <property type="match status" value="2"/>
</dbReference>
<evidence type="ECO:0000256" key="6">
    <source>
        <dbReference type="ARBA" id="ARBA00022989"/>
    </source>
</evidence>
<dbReference type="InterPro" id="IPR008979">
    <property type="entry name" value="Galactose-bd-like_sf"/>
</dbReference>
<comment type="similarity">
    <text evidence="2">Belongs to the malectin family.</text>
</comment>
<keyword evidence="6" id="KW-1133">Transmembrane helix</keyword>
<evidence type="ECO:0000313" key="12">
    <source>
        <dbReference type="Proteomes" id="UP000523795"/>
    </source>
</evidence>
<keyword evidence="5" id="KW-0256">Endoplasmic reticulum</keyword>
<feature type="non-terminal residue" evidence="11">
    <location>
        <position position="1"/>
    </location>
</feature>